<organism evidence="1 2">
    <name type="scientific">Choristoneura fumiferana</name>
    <name type="common">Spruce budworm moth</name>
    <name type="synonym">Archips fumiferana</name>
    <dbReference type="NCBI Taxonomy" id="7141"/>
    <lineage>
        <taxon>Eukaryota</taxon>
        <taxon>Metazoa</taxon>
        <taxon>Ecdysozoa</taxon>
        <taxon>Arthropoda</taxon>
        <taxon>Hexapoda</taxon>
        <taxon>Insecta</taxon>
        <taxon>Pterygota</taxon>
        <taxon>Neoptera</taxon>
        <taxon>Endopterygota</taxon>
        <taxon>Lepidoptera</taxon>
        <taxon>Glossata</taxon>
        <taxon>Ditrysia</taxon>
        <taxon>Tortricoidea</taxon>
        <taxon>Tortricidae</taxon>
        <taxon>Tortricinae</taxon>
        <taxon>Choristoneura</taxon>
    </lineage>
</organism>
<evidence type="ECO:0000313" key="1">
    <source>
        <dbReference type="EMBL" id="KAI8420333.1"/>
    </source>
</evidence>
<protein>
    <submittedName>
        <fullName evidence="1">Uncharacterized protein</fullName>
    </submittedName>
</protein>
<evidence type="ECO:0000313" key="2">
    <source>
        <dbReference type="Proteomes" id="UP001064048"/>
    </source>
</evidence>
<gene>
    <name evidence="1" type="ORF">MSG28_008860</name>
</gene>
<name>A0ACC0J897_CHOFU</name>
<proteinExistence type="predicted"/>
<comment type="caution">
    <text evidence="1">The sequence shown here is derived from an EMBL/GenBank/DDBJ whole genome shotgun (WGS) entry which is preliminary data.</text>
</comment>
<dbReference type="Proteomes" id="UP001064048">
    <property type="component" value="Chromosome 14"/>
</dbReference>
<accession>A0ACC0J897</accession>
<dbReference type="EMBL" id="CM046114">
    <property type="protein sequence ID" value="KAI8420333.1"/>
    <property type="molecule type" value="Genomic_DNA"/>
</dbReference>
<reference evidence="1 2" key="1">
    <citation type="journal article" date="2022" name="Genome Biol. Evol.">
        <title>The Spruce Budworm Genome: Reconstructing the Evolutionary History of Antifreeze Proteins.</title>
        <authorList>
            <person name="Beliveau C."/>
            <person name="Gagne P."/>
            <person name="Picq S."/>
            <person name="Vernygora O."/>
            <person name="Keeling C.I."/>
            <person name="Pinkney K."/>
            <person name="Doucet D."/>
            <person name="Wen F."/>
            <person name="Johnston J.S."/>
            <person name="Maaroufi H."/>
            <person name="Boyle B."/>
            <person name="Laroche J."/>
            <person name="Dewar K."/>
            <person name="Juretic N."/>
            <person name="Blackburn G."/>
            <person name="Nisole A."/>
            <person name="Brunet B."/>
            <person name="Brandao M."/>
            <person name="Lumley L."/>
            <person name="Duan J."/>
            <person name="Quan G."/>
            <person name="Lucarotti C.J."/>
            <person name="Roe A.D."/>
            <person name="Sperling F.A.H."/>
            <person name="Levesque R.C."/>
            <person name="Cusson M."/>
        </authorList>
    </citation>
    <scope>NUCLEOTIDE SEQUENCE [LARGE SCALE GENOMIC DNA]</scope>
    <source>
        <strain evidence="1">Glfc:IPQL:Cfum</strain>
    </source>
</reference>
<keyword evidence="2" id="KW-1185">Reference proteome</keyword>
<sequence>MRKFYLSETQARIDSKVEDFRKIENGFHIRKICWKFGNFVTRALVFKTKGFLRSKSYGKKKLKAVGKPVLQRWMNS</sequence>